<accession>A0ABW4R3Z7</accession>
<sequence length="142" mass="15144">MDIRPLTPDLAVAPQITPDQVPALAEAGFRMLINNRPDSEVGPELSSAAMEQAALAAGMAYVYNPFEPGQVTPEMITIQAEAIRKHPAFAYCRSGNRSTVLWALSQAGVQPIETLLATADKAGYDLTPILPLLQSLAGRNEG</sequence>
<dbReference type="Proteomes" id="UP001597213">
    <property type="component" value="Unassembled WGS sequence"/>
</dbReference>
<dbReference type="Gene3D" id="3.90.190.10">
    <property type="entry name" value="Protein tyrosine phosphatase superfamily"/>
    <property type="match status" value="1"/>
</dbReference>
<dbReference type="RefSeq" id="WP_379140474.1">
    <property type="nucleotide sequence ID" value="NZ_JBHUEN010000013.1"/>
</dbReference>
<dbReference type="InterPro" id="IPR005939">
    <property type="entry name" value="BLH_phosphatase-like"/>
</dbReference>
<evidence type="ECO:0000313" key="2">
    <source>
        <dbReference type="EMBL" id="MFD1880987.1"/>
    </source>
</evidence>
<protein>
    <submittedName>
        <fullName evidence="2">TIGR01244 family sulfur transferase</fullName>
    </submittedName>
</protein>
<dbReference type="InterPro" id="IPR029021">
    <property type="entry name" value="Prot-tyrosine_phosphatase-like"/>
</dbReference>
<organism evidence="2 3">
    <name type="scientific">Paracoccus pacificus</name>
    <dbReference type="NCBI Taxonomy" id="1463598"/>
    <lineage>
        <taxon>Bacteria</taxon>
        <taxon>Pseudomonadati</taxon>
        <taxon>Pseudomonadota</taxon>
        <taxon>Alphaproteobacteria</taxon>
        <taxon>Rhodobacterales</taxon>
        <taxon>Paracoccaceae</taxon>
        <taxon>Paracoccus</taxon>
    </lineage>
</organism>
<dbReference type="NCBIfam" id="TIGR01244">
    <property type="entry name" value="TIGR01244 family sulfur transferase"/>
    <property type="match status" value="1"/>
</dbReference>
<reference evidence="3" key="1">
    <citation type="journal article" date="2019" name="Int. J. Syst. Evol. Microbiol.">
        <title>The Global Catalogue of Microorganisms (GCM) 10K type strain sequencing project: providing services to taxonomists for standard genome sequencing and annotation.</title>
        <authorList>
            <consortium name="The Broad Institute Genomics Platform"/>
            <consortium name="The Broad Institute Genome Sequencing Center for Infectious Disease"/>
            <person name="Wu L."/>
            <person name="Ma J."/>
        </authorList>
    </citation>
    <scope>NUCLEOTIDE SEQUENCE [LARGE SCALE GENOMIC DNA]</scope>
    <source>
        <strain evidence="3">CCUG 56029</strain>
    </source>
</reference>
<keyword evidence="3" id="KW-1185">Reference proteome</keyword>
<evidence type="ECO:0000259" key="1">
    <source>
        <dbReference type="Pfam" id="PF04273"/>
    </source>
</evidence>
<comment type="caution">
    <text evidence="2">The sequence shown here is derived from an EMBL/GenBank/DDBJ whole genome shotgun (WGS) entry which is preliminary data.</text>
</comment>
<feature type="domain" description="Beta-lactamase hydrolase-like protein phosphatase-like" evidence="1">
    <location>
        <begin position="2"/>
        <end position="108"/>
    </location>
</feature>
<dbReference type="Pfam" id="PF04273">
    <property type="entry name" value="BLH_phosphatase"/>
    <property type="match status" value="1"/>
</dbReference>
<proteinExistence type="predicted"/>
<dbReference type="GO" id="GO:0016740">
    <property type="term" value="F:transferase activity"/>
    <property type="evidence" value="ECO:0007669"/>
    <property type="project" value="UniProtKB-KW"/>
</dbReference>
<keyword evidence="2" id="KW-0808">Transferase</keyword>
<dbReference type="EMBL" id="JBHUEN010000013">
    <property type="protein sequence ID" value="MFD1880987.1"/>
    <property type="molecule type" value="Genomic_DNA"/>
</dbReference>
<gene>
    <name evidence="2" type="ORF">ACFSCT_04575</name>
</gene>
<evidence type="ECO:0000313" key="3">
    <source>
        <dbReference type="Proteomes" id="UP001597213"/>
    </source>
</evidence>
<name>A0ABW4R3Z7_9RHOB</name>